<proteinExistence type="predicted"/>
<dbReference type="EMBL" id="UINC01230721">
    <property type="protein sequence ID" value="SVE62968.1"/>
    <property type="molecule type" value="Genomic_DNA"/>
</dbReference>
<sequence>MPVGNSDKGVGLWAGQIMVGTDFNYQFIDWGHPPIESEEDQYGINHVGDHLGTLSAYIVNPSITIGLSDYWNATFSKVIGIRSMTWGKADTSTIHHRDEGSNTDFNNAVGGLLGDSRFMFRYLAINAGAGVGKRLFFGGGLIIPSKNT</sequence>
<organism evidence="1">
    <name type="scientific">marine metagenome</name>
    <dbReference type="NCBI Taxonomy" id="408172"/>
    <lineage>
        <taxon>unclassified sequences</taxon>
        <taxon>metagenomes</taxon>
        <taxon>ecological metagenomes</taxon>
    </lineage>
</organism>
<evidence type="ECO:0008006" key="2">
    <source>
        <dbReference type="Google" id="ProtNLM"/>
    </source>
</evidence>
<reference evidence="1" key="1">
    <citation type="submission" date="2018-05" db="EMBL/GenBank/DDBJ databases">
        <authorList>
            <person name="Lanie J.A."/>
            <person name="Ng W.-L."/>
            <person name="Kazmierczak K.M."/>
            <person name="Andrzejewski T.M."/>
            <person name="Davidsen T.M."/>
            <person name="Wayne K.J."/>
            <person name="Tettelin H."/>
            <person name="Glass J.I."/>
            <person name="Rusch D."/>
            <person name="Podicherti R."/>
            <person name="Tsui H.-C.T."/>
            <person name="Winkler M.E."/>
        </authorList>
    </citation>
    <scope>NUCLEOTIDE SEQUENCE</scope>
</reference>
<evidence type="ECO:0000313" key="1">
    <source>
        <dbReference type="EMBL" id="SVE62968.1"/>
    </source>
</evidence>
<gene>
    <name evidence="1" type="ORF">METZ01_LOCUS515822</name>
</gene>
<feature type="non-terminal residue" evidence="1">
    <location>
        <position position="148"/>
    </location>
</feature>
<name>A0A383F3K2_9ZZZZ</name>
<dbReference type="AlphaFoldDB" id="A0A383F3K2"/>
<accession>A0A383F3K2</accession>
<protein>
    <recommendedName>
        <fullName evidence="2">Outer membrane protein beta-barrel domain-containing protein</fullName>
    </recommendedName>
</protein>